<feature type="non-terminal residue" evidence="1">
    <location>
        <position position="1"/>
    </location>
</feature>
<name>X0UNC7_9ZZZZ</name>
<sequence length="193" mass="21718">DYSSAKECFRTAVMLAEAHLEKDQSPKSQSQLGGHLNGLANLLMTVDEDEQALQMFEEAIRYQKKAFDAEPRVMQFRAYLANHYLGLGQLYVKLADPISAAKQFELRLVLLPGSARESYRTSRAIAVCVLLTENEELKSMFAKRAVELLNMAIKQGLDPSVDLAKDEAFNSVKDREDFRSLVSSRLTSRSHSQ</sequence>
<proteinExistence type="predicted"/>
<dbReference type="AlphaFoldDB" id="X0UNC7"/>
<reference evidence="1" key="1">
    <citation type="journal article" date="2014" name="Front. Microbiol.">
        <title>High frequency of phylogenetically diverse reductive dehalogenase-homologous genes in deep subseafloor sedimentary metagenomes.</title>
        <authorList>
            <person name="Kawai M."/>
            <person name="Futagami T."/>
            <person name="Toyoda A."/>
            <person name="Takaki Y."/>
            <person name="Nishi S."/>
            <person name="Hori S."/>
            <person name="Arai W."/>
            <person name="Tsubouchi T."/>
            <person name="Morono Y."/>
            <person name="Uchiyama I."/>
            <person name="Ito T."/>
            <person name="Fujiyama A."/>
            <person name="Inagaki F."/>
            <person name="Takami H."/>
        </authorList>
    </citation>
    <scope>NUCLEOTIDE SEQUENCE</scope>
    <source>
        <strain evidence="1">Expedition CK06-06</strain>
    </source>
</reference>
<dbReference type="SUPFAM" id="SSF48452">
    <property type="entry name" value="TPR-like"/>
    <property type="match status" value="1"/>
</dbReference>
<protein>
    <recommendedName>
        <fullName evidence="2">MalT-like TPR region domain-containing protein</fullName>
    </recommendedName>
</protein>
<dbReference type="EMBL" id="BARS01019357">
    <property type="protein sequence ID" value="GAF89975.1"/>
    <property type="molecule type" value="Genomic_DNA"/>
</dbReference>
<organism evidence="1">
    <name type="scientific">marine sediment metagenome</name>
    <dbReference type="NCBI Taxonomy" id="412755"/>
    <lineage>
        <taxon>unclassified sequences</taxon>
        <taxon>metagenomes</taxon>
        <taxon>ecological metagenomes</taxon>
    </lineage>
</organism>
<comment type="caution">
    <text evidence="1">The sequence shown here is derived from an EMBL/GenBank/DDBJ whole genome shotgun (WGS) entry which is preliminary data.</text>
</comment>
<gene>
    <name evidence="1" type="ORF">S01H1_31376</name>
</gene>
<accession>X0UNC7</accession>
<dbReference type="InterPro" id="IPR011990">
    <property type="entry name" value="TPR-like_helical_dom_sf"/>
</dbReference>
<evidence type="ECO:0000313" key="1">
    <source>
        <dbReference type="EMBL" id="GAF89975.1"/>
    </source>
</evidence>
<dbReference type="Gene3D" id="1.25.40.10">
    <property type="entry name" value="Tetratricopeptide repeat domain"/>
    <property type="match status" value="1"/>
</dbReference>
<evidence type="ECO:0008006" key="2">
    <source>
        <dbReference type="Google" id="ProtNLM"/>
    </source>
</evidence>